<accession>A0A8S5LFW8</accession>
<organism evidence="1">
    <name type="scientific">Myoviridae sp. ctHP32</name>
    <dbReference type="NCBI Taxonomy" id="2823539"/>
    <lineage>
        <taxon>Viruses</taxon>
        <taxon>Duplodnaviria</taxon>
        <taxon>Heunggongvirae</taxon>
        <taxon>Uroviricota</taxon>
        <taxon>Caudoviricetes</taxon>
    </lineage>
</organism>
<reference evidence="1" key="1">
    <citation type="journal article" date="2021" name="Proc. Natl. Acad. Sci. U.S.A.">
        <title>A Catalog of Tens of Thousands of Viruses from Human Metagenomes Reveals Hidden Associations with Chronic Diseases.</title>
        <authorList>
            <person name="Tisza M.J."/>
            <person name="Buck C.B."/>
        </authorList>
    </citation>
    <scope>NUCLEOTIDE SEQUENCE</scope>
    <source>
        <strain evidence="1">CtHP32</strain>
    </source>
</reference>
<dbReference type="EMBL" id="BK014710">
    <property type="protein sequence ID" value="DAD68834.1"/>
    <property type="molecule type" value="Genomic_DNA"/>
</dbReference>
<evidence type="ECO:0000313" key="1">
    <source>
        <dbReference type="EMBL" id="DAD68834.1"/>
    </source>
</evidence>
<proteinExistence type="predicted"/>
<sequence length="74" mass="8841">MTNEYYMSFSNEDLLKLEDSLDYRNPDLWDEIFRRAEDFEPGITDALYQADRGDSSEDSDAIFDRARKYLGWEK</sequence>
<name>A0A8S5LFW8_9CAUD</name>
<protein>
    <submittedName>
        <fullName evidence="1">Uncharacterized protein</fullName>
    </submittedName>
</protein>